<dbReference type="GeneID" id="80910847"/>
<keyword evidence="7" id="KW-1185">Reference proteome</keyword>
<keyword evidence="2 4" id="KW-0863">Zinc-finger</keyword>
<accession>A0A9W9CAD2</accession>
<organism evidence="6 7">
    <name type="scientific">Didymosphaeria variabile</name>
    <dbReference type="NCBI Taxonomy" id="1932322"/>
    <lineage>
        <taxon>Eukaryota</taxon>
        <taxon>Fungi</taxon>
        <taxon>Dikarya</taxon>
        <taxon>Ascomycota</taxon>
        <taxon>Pezizomycotina</taxon>
        <taxon>Dothideomycetes</taxon>
        <taxon>Pleosporomycetidae</taxon>
        <taxon>Pleosporales</taxon>
        <taxon>Massarineae</taxon>
        <taxon>Didymosphaeriaceae</taxon>
        <taxon>Didymosphaeria</taxon>
    </lineage>
</organism>
<dbReference type="RefSeq" id="XP_056070328.1">
    <property type="nucleotide sequence ID" value="XM_056216081.1"/>
</dbReference>
<keyword evidence="1" id="KW-0479">Metal-binding</keyword>
<evidence type="ECO:0000256" key="1">
    <source>
        <dbReference type="ARBA" id="ARBA00022723"/>
    </source>
</evidence>
<dbReference type="Gene3D" id="3.30.40.10">
    <property type="entry name" value="Zinc/RING finger domain, C3HC4 (zinc finger)"/>
    <property type="match status" value="1"/>
</dbReference>
<dbReference type="OrthoDB" id="10251342at2759"/>
<dbReference type="GO" id="GO:0008270">
    <property type="term" value="F:zinc ion binding"/>
    <property type="evidence" value="ECO:0007669"/>
    <property type="project" value="UniProtKB-KW"/>
</dbReference>
<dbReference type="InterPro" id="IPR013083">
    <property type="entry name" value="Znf_RING/FYVE/PHD"/>
</dbReference>
<evidence type="ECO:0000256" key="2">
    <source>
        <dbReference type="ARBA" id="ARBA00022771"/>
    </source>
</evidence>
<proteinExistence type="predicted"/>
<feature type="domain" description="RING-type" evidence="5">
    <location>
        <begin position="29"/>
        <end position="85"/>
    </location>
</feature>
<comment type="caution">
    <text evidence="6">The sequence shown here is derived from an EMBL/GenBank/DDBJ whole genome shotgun (WGS) entry which is preliminary data.</text>
</comment>
<evidence type="ECO:0000256" key="4">
    <source>
        <dbReference type="PROSITE-ProRule" id="PRU00175"/>
    </source>
</evidence>
<evidence type="ECO:0000256" key="3">
    <source>
        <dbReference type="ARBA" id="ARBA00022833"/>
    </source>
</evidence>
<evidence type="ECO:0000313" key="7">
    <source>
        <dbReference type="Proteomes" id="UP001140513"/>
    </source>
</evidence>
<dbReference type="Proteomes" id="UP001140513">
    <property type="component" value="Unassembled WGS sequence"/>
</dbReference>
<dbReference type="Pfam" id="PF00097">
    <property type="entry name" value="zf-C3HC4"/>
    <property type="match status" value="1"/>
</dbReference>
<dbReference type="InterPro" id="IPR001841">
    <property type="entry name" value="Znf_RING"/>
</dbReference>
<evidence type="ECO:0000259" key="5">
    <source>
        <dbReference type="PROSITE" id="PS50089"/>
    </source>
</evidence>
<dbReference type="EMBL" id="JAPEUX010000005">
    <property type="protein sequence ID" value="KAJ4351972.1"/>
    <property type="molecule type" value="Genomic_DNA"/>
</dbReference>
<keyword evidence="3" id="KW-0862">Zinc</keyword>
<gene>
    <name evidence="6" type="ORF">N0V89_007317</name>
</gene>
<dbReference type="AlphaFoldDB" id="A0A9W9CAD2"/>
<name>A0A9W9CAD2_9PLEO</name>
<dbReference type="InterPro" id="IPR018957">
    <property type="entry name" value="Znf_C3HC4_RING-type"/>
</dbReference>
<dbReference type="PROSITE" id="PS50089">
    <property type="entry name" value="ZF_RING_2"/>
    <property type="match status" value="1"/>
</dbReference>
<dbReference type="SUPFAM" id="SSF57850">
    <property type="entry name" value="RING/U-box"/>
    <property type="match status" value="1"/>
</dbReference>
<sequence length="258" mass="29754">MSQTPFPTFVEFIFNLKEATPPEDWSCFCLEEARAVEGSKSLEVTEIPVQLSCGHVFHLACLYTWTNGKKVNEDLESHNTCPMCRTKLFQGYSNDDRQVYMCNAQISEFYASFFERDWKNRTASAWLTGSLQEMIDGAGGRCTMQDWKPLVSYLVHANTGKDGRFVGNNSICDGEVVPFMCDEHQQHGNLWLKIFLAMRLFREGVTNSWSRTYQWVEFETYFLRIGNQYRVRQALLQQPAADRVAGAIARIVRYDLTE</sequence>
<protein>
    <recommendedName>
        <fullName evidence="5">RING-type domain-containing protein</fullName>
    </recommendedName>
</protein>
<reference evidence="6" key="1">
    <citation type="submission" date="2022-10" db="EMBL/GenBank/DDBJ databases">
        <title>Tapping the CABI collections for fungal endophytes: first genome assemblies for Collariella, Neodidymelliopsis, Ascochyta clinopodiicola, Didymella pomorum, Didymosphaeria variabile, Neocosmospora piperis and Neocucurbitaria cava.</title>
        <authorList>
            <person name="Hill R."/>
        </authorList>
    </citation>
    <scope>NUCLEOTIDE SEQUENCE</scope>
    <source>
        <strain evidence="6">IMI 356815</strain>
    </source>
</reference>
<dbReference type="SMART" id="SM00184">
    <property type="entry name" value="RING"/>
    <property type="match status" value="1"/>
</dbReference>
<evidence type="ECO:0000313" key="6">
    <source>
        <dbReference type="EMBL" id="KAJ4351972.1"/>
    </source>
</evidence>